<evidence type="ECO:0000313" key="2">
    <source>
        <dbReference type="Proteomes" id="UP001290861"/>
    </source>
</evidence>
<gene>
    <name evidence="1" type="ORF">P9H32_11385</name>
</gene>
<comment type="caution">
    <text evidence="1">The sequence shown here is derived from an EMBL/GenBank/DDBJ whole genome shotgun (WGS) entry which is preliminary data.</text>
</comment>
<dbReference type="EMBL" id="JARVCO010000010">
    <property type="protein sequence ID" value="MDZ8119227.1"/>
    <property type="molecule type" value="Genomic_DNA"/>
</dbReference>
<proteinExistence type="predicted"/>
<name>A0ABU5MYF9_9BACT</name>
<reference evidence="1 2" key="1">
    <citation type="journal article" date="2024" name="Appl. Environ. Microbiol.">
        <title>Pontiella agarivorans sp. nov., a novel marine anaerobic bacterium capable of degrading macroalgal polysaccharides and fixing nitrogen.</title>
        <authorList>
            <person name="Liu N."/>
            <person name="Kivenson V."/>
            <person name="Peng X."/>
            <person name="Cui Z."/>
            <person name="Lankiewicz T.S."/>
            <person name="Gosselin K.M."/>
            <person name="English C.J."/>
            <person name="Blair E.M."/>
            <person name="O'Malley M.A."/>
            <person name="Valentine D.L."/>
        </authorList>
    </citation>
    <scope>NUCLEOTIDE SEQUENCE [LARGE SCALE GENOMIC DNA]</scope>
    <source>
        <strain evidence="1 2">NLcol2</strain>
    </source>
</reference>
<protein>
    <submittedName>
        <fullName evidence="1">Uncharacterized protein</fullName>
    </submittedName>
</protein>
<evidence type="ECO:0000313" key="1">
    <source>
        <dbReference type="EMBL" id="MDZ8119227.1"/>
    </source>
</evidence>
<dbReference type="Proteomes" id="UP001290861">
    <property type="component" value="Unassembled WGS sequence"/>
</dbReference>
<organism evidence="1 2">
    <name type="scientific">Pontiella agarivorans</name>
    <dbReference type="NCBI Taxonomy" id="3038953"/>
    <lineage>
        <taxon>Bacteria</taxon>
        <taxon>Pseudomonadati</taxon>
        <taxon>Kiritimatiellota</taxon>
        <taxon>Kiritimatiellia</taxon>
        <taxon>Kiritimatiellales</taxon>
        <taxon>Pontiellaceae</taxon>
        <taxon>Pontiella</taxon>
    </lineage>
</organism>
<accession>A0ABU5MYF9</accession>
<keyword evidence="2" id="KW-1185">Reference proteome</keyword>
<sequence>MGKDAHVFSVKGRTSRWFGSFGVYARKSSNIFRPKAFFYEEGLQHFSSLKDARTWVAQRRSFSRIYSNGEGLIISLSEGDKLEIRLWQIFINGVAPKGFPEPMSDIKLSDAVEYKQLNDFKPSEPKYVEGILFSGRVQDLMNEGNIAFEQVLDAIEHGTVNTLSDGRVIYEYGPKMPKYDFINPFHSIRVYMSADGQVEYLRSEQR</sequence>